<protein>
    <submittedName>
        <fullName evidence="1">Uncharacterized protein</fullName>
    </submittedName>
</protein>
<comment type="caution">
    <text evidence="1">The sequence shown here is derived from an EMBL/GenBank/DDBJ whole genome shotgun (WGS) entry which is preliminary data.</text>
</comment>
<gene>
    <name evidence="1" type="ORF">H5410_056805</name>
</gene>
<keyword evidence="2" id="KW-1185">Reference proteome</keyword>
<dbReference type="EMBL" id="JACXVP010000011">
    <property type="protein sequence ID" value="KAG5576671.1"/>
    <property type="molecule type" value="Genomic_DNA"/>
</dbReference>
<dbReference type="OrthoDB" id="1395387at2759"/>
<organism evidence="1 2">
    <name type="scientific">Solanum commersonii</name>
    <name type="common">Commerson's wild potato</name>
    <name type="synonym">Commerson's nightshade</name>
    <dbReference type="NCBI Taxonomy" id="4109"/>
    <lineage>
        <taxon>Eukaryota</taxon>
        <taxon>Viridiplantae</taxon>
        <taxon>Streptophyta</taxon>
        <taxon>Embryophyta</taxon>
        <taxon>Tracheophyta</taxon>
        <taxon>Spermatophyta</taxon>
        <taxon>Magnoliopsida</taxon>
        <taxon>eudicotyledons</taxon>
        <taxon>Gunneridae</taxon>
        <taxon>Pentapetalae</taxon>
        <taxon>asterids</taxon>
        <taxon>lamiids</taxon>
        <taxon>Solanales</taxon>
        <taxon>Solanaceae</taxon>
        <taxon>Solanoideae</taxon>
        <taxon>Solaneae</taxon>
        <taxon>Solanum</taxon>
    </lineage>
</organism>
<dbReference type="Proteomes" id="UP000824120">
    <property type="component" value="Chromosome 11"/>
</dbReference>
<sequence>MDLARYGQQYIDGVESFLDFGYSYEDTQGDIIQNVVYDHLICYGLLKVILDESITGNGISKMLHKLKELMMVQMKMPKNSIT</sequence>
<proteinExistence type="predicted"/>
<name>A0A9J5WNA7_SOLCO</name>
<accession>A0A9J5WNA7</accession>
<evidence type="ECO:0000313" key="1">
    <source>
        <dbReference type="EMBL" id="KAG5576671.1"/>
    </source>
</evidence>
<reference evidence="1 2" key="1">
    <citation type="submission" date="2020-09" db="EMBL/GenBank/DDBJ databases">
        <title>De no assembly of potato wild relative species, Solanum commersonii.</title>
        <authorList>
            <person name="Cho K."/>
        </authorList>
    </citation>
    <scope>NUCLEOTIDE SEQUENCE [LARGE SCALE GENOMIC DNA]</scope>
    <source>
        <strain evidence="1">LZ3.2</strain>
        <tissue evidence="1">Leaf</tissue>
    </source>
</reference>
<evidence type="ECO:0000313" key="2">
    <source>
        <dbReference type="Proteomes" id="UP000824120"/>
    </source>
</evidence>
<dbReference type="AlphaFoldDB" id="A0A9J5WNA7"/>